<dbReference type="Proteomes" id="UP000069697">
    <property type="component" value="Unassembled WGS sequence"/>
</dbReference>
<proteinExistence type="predicted"/>
<organism evidence="2 3">
    <name type="scientific">Paenibacillus amylolyticus</name>
    <dbReference type="NCBI Taxonomy" id="1451"/>
    <lineage>
        <taxon>Bacteria</taxon>
        <taxon>Bacillati</taxon>
        <taxon>Bacillota</taxon>
        <taxon>Bacilli</taxon>
        <taxon>Bacillales</taxon>
        <taxon>Paenibacillaceae</taxon>
        <taxon>Paenibacillus</taxon>
    </lineage>
</organism>
<dbReference type="PROSITE" id="PS51746">
    <property type="entry name" value="PPM_2"/>
    <property type="match status" value="1"/>
</dbReference>
<feature type="domain" description="PPM-type phosphatase" evidence="1">
    <location>
        <begin position="47"/>
        <end position="280"/>
    </location>
</feature>
<dbReference type="SUPFAM" id="SSF81606">
    <property type="entry name" value="PP2C-like"/>
    <property type="match status" value="1"/>
</dbReference>
<name>A0A117I0T2_PAEAM</name>
<dbReference type="Gene3D" id="3.60.40.10">
    <property type="entry name" value="PPM-type phosphatase domain"/>
    <property type="match status" value="1"/>
</dbReference>
<dbReference type="RefSeq" id="WP_062833883.1">
    <property type="nucleotide sequence ID" value="NZ_BCNV01000001.1"/>
</dbReference>
<evidence type="ECO:0000313" key="3">
    <source>
        <dbReference type="Proteomes" id="UP000069697"/>
    </source>
</evidence>
<accession>A0A117I0T2</accession>
<dbReference type="InterPro" id="IPR001932">
    <property type="entry name" value="PPM-type_phosphatase-like_dom"/>
</dbReference>
<evidence type="ECO:0000259" key="1">
    <source>
        <dbReference type="PROSITE" id="PS51746"/>
    </source>
</evidence>
<protein>
    <recommendedName>
        <fullName evidence="1">PPM-type phosphatase domain-containing protein</fullName>
    </recommendedName>
</protein>
<comment type="caution">
    <text evidence="2">The sequence shown here is derived from an EMBL/GenBank/DDBJ whole genome shotgun (WGS) entry which is preliminary data.</text>
</comment>
<dbReference type="AlphaFoldDB" id="A0A117I0T2"/>
<evidence type="ECO:0000313" key="2">
    <source>
        <dbReference type="EMBL" id="GAS81139.1"/>
    </source>
</evidence>
<dbReference type="InterPro" id="IPR036457">
    <property type="entry name" value="PPM-type-like_dom_sf"/>
</dbReference>
<dbReference type="EMBL" id="BCNV01000001">
    <property type="protein sequence ID" value="GAS81139.1"/>
    <property type="molecule type" value="Genomic_DNA"/>
</dbReference>
<gene>
    <name evidence="2" type="ORF">PAHA3_1213</name>
</gene>
<sequence length="280" mass="31377">MRAMRLATLSAGDKGGHAEQRHGNFRYVSVQTDEQPLTRYQGTFKCRYGYGRAAETVNQGDTGQDFAAVRMNGNICNFVLCDGVGMSYLGDFAARFLGNALLDWLETTQHPTKEGVERLLHDLTLPASEQLEKLQPLDSSPLLLREVLMEKRSRGSQAMYVCGRIELTGGNRKSRVWLAWQGDSRIRLWRNGKEQSELFEVHCKTNERWSTLEGPVGGKPHICEMKGSAGDSLRLQLYTDGLNDLDAIQAYVPDEHIQVLLDATHTGGLEDDAAFIELEW</sequence>
<reference evidence="3" key="2">
    <citation type="submission" date="2016-01" db="EMBL/GenBank/DDBJ databases">
        <title>Draft Genome Sequence of Paenibacillus amylolyticus Heshi-A3 that Was Isolated from Fermented Rice Bran with Aging Salted Mackerel, Which Was Named Heshiko as Traditional Fermented Seafood in Japan.</title>
        <authorList>
            <person name="Akuzawa S."/>
            <person name="Nakagawa J."/>
            <person name="Kanekatsu T."/>
            <person name="Kubota E."/>
            <person name="Ohtake R."/>
            <person name="Suzuki T."/>
            <person name="Kanesaki Y."/>
        </authorList>
    </citation>
    <scope>NUCLEOTIDE SEQUENCE [LARGE SCALE GENOMIC DNA]</scope>
    <source>
        <strain evidence="3">Heshi-A3</strain>
    </source>
</reference>
<reference evidence="2 3" key="1">
    <citation type="journal article" date="2016" name="Genome Announc.">
        <title>Draft Genome Sequence of Paenibacillus amylolyticus Heshi-A3, Isolated from Fermented Rice Bran in a Japanese Fermented Seafood Dish.</title>
        <authorList>
            <person name="Akuzawa S."/>
            <person name="Nagaoka J."/>
            <person name="Kanekatsu M."/>
            <person name="Kubota E."/>
            <person name="Ohtake R."/>
            <person name="Suzuki T."/>
            <person name="Kanesaki Y."/>
        </authorList>
    </citation>
    <scope>NUCLEOTIDE SEQUENCE [LARGE SCALE GENOMIC DNA]</scope>
    <source>
        <strain evidence="2 3">Heshi-A3</strain>
    </source>
</reference>